<dbReference type="Gene3D" id="3.30.930.30">
    <property type="match status" value="1"/>
</dbReference>
<evidence type="ECO:0000256" key="2">
    <source>
        <dbReference type="ARBA" id="ARBA00022971"/>
    </source>
</evidence>
<evidence type="ECO:0000259" key="4">
    <source>
        <dbReference type="Pfam" id="PF03389"/>
    </source>
</evidence>
<evidence type="ECO:0000313" key="7">
    <source>
        <dbReference type="Proteomes" id="UP000186246"/>
    </source>
</evidence>
<dbReference type="InterPro" id="IPR005053">
    <property type="entry name" value="MobA_MobL"/>
</dbReference>
<feature type="domain" description="MobA/MobL protein" evidence="4">
    <location>
        <begin position="38"/>
        <end position="168"/>
    </location>
</feature>
<name>A0A1N7MQR2_9FLAO</name>
<protein>
    <submittedName>
        <fullName evidence="6">MobA/MobL family protein</fullName>
    </submittedName>
</protein>
<dbReference type="Pfam" id="PF03389">
    <property type="entry name" value="MobA_MobL"/>
    <property type="match status" value="1"/>
</dbReference>
<evidence type="ECO:0000313" key="5">
    <source>
        <dbReference type="EMBL" id="PQA93401.1"/>
    </source>
</evidence>
<keyword evidence="3" id="KW-0175">Coiled coil</keyword>
<evidence type="ECO:0000256" key="3">
    <source>
        <dbReference type="SAM" id="Coils"/>
    </source>
</evidence>
<dbReference type="Proteomes" id="UP000186246">
    <property type="component" value="Unassembled WGS sequence"/>
</dbReference>
<reference evidence="7" key="2">
    <citation type="submission" date="2017-01" db="EMBL/GenBank/DDBJ databases">
        <authorList>
            <person name="Varghese N."/>
            <person name="Submissions S."/>
        </authorList>
    </citation>
    <scope>NUCLEOTIDE SEQUENCE [LARGE SCALE GENOMIC DNA]</scope>
    <source>
        <strain evidence="7">DSM 21068</strain>
    </source>
</reference>
<organism evidence="6 7">
    <name type="scientific">Chryseobacterium piscicola</name>
    <dbReference type="NCBI Taxonomy" id="551459"/>
    <lineage>
        <taxon>Bacteria</taxon>
        <taxon>Pseudomonadati</taxon>
        <taxon>Bacteroidota</taxon>
        <taxon>Flavobacteriia</taxon>
        <taxon>Flavobacteriales</taxon>
        <taxon>Weeksellaceae</taxon>
        <taxon>Chryseobacterium group</taxon>
        <taxon>Chryseobacterium</taxon>
    </lineage>
</organism>
<reference evidence="6" key="3">
    <citation type="submission" date="2017-01" db="EMBL/GenBank/DDBJ databases">
        <authorList>
            <person name="Mah S.A."/>
            <person name="Swanson W.J."/>
            <person name="Moy G.W."/>
            <person name="Vacquier V.D."/>
        </authorList>
    </citation>
    <scope>NUCLEOTIDE SEQUENCE [LARGE SCALE GENOMIC DNA]</scope>
    <source>
        <strain evidence="6">DSM 21068</strain>
    </source>
</reference>
<dbReference type="AlphaFoldDB" id="A0A1N7MQR2"/>
<evidence type="ECO:0000256" key="1">
    <source>
        <dbReference type="ARBA" id="ARBA00010873"/>
    </source>
</evidence>
<keyword evidence="2" id="KW-0184">Conjugation</keyword>
<accession>A0A1N7MQR2</accession>
<dbReference type="EMBL" id="MUGO01000013">
    <property type="protein sequence ID" value="PQA93401.1"/>
    <property type="molecule type" value="Genomic_DNA"/>
</dbReference>
<proteinExistence type="inferred from homology"/>
<dbReference type="EMBL" id="FTOJ01000005">
    <property type="protein sequence ID" value="SIS88291.1"/>
    <property type="molecule type" value="Genomic_DNA"/>
</dbReference>
<sequence>MSTVDSISYGTRKRECYRIYDNELGFVDRTTANVKFLKKKWQKIENFEYSKRKNGKVLSKLILMFPNEWTQQQKEDFIQHFLESKFGKKHHFTFCFHGGKDGEVIENSHGHLYYSERILTDATNRKDPAMSKLGYVKKFVKDWQKGCGIDLSKSLKAKRIPMKEWKANPVEARLFKVKIKNVLFREQKEINKTEKKLKKVEMLLVRTKHNYQRKSSKAEHKITKDILSFFPTDFLVRFNKYKKENKKKIIETQNFNIEKRQRFIDYVSTVIRKDHIIYFHHLQNELQSADIQVKINVNGMFEFLLVGSNLQINEIELPAHIEDLLQDFKKEAFNNRNLGI</sequence>
<gene>
    <name evidence="5" type="ORF">B0A70_09595</name>
    <name evidence="6" type="ORF">SAMN05421796_105130</name>
</gene>
<evidence type="ECO:0000313" key="6">
    <source>
        <dbReference type="EMBL" id="SIS88291.1"/>
    </source>
</evidence>
<evidence type="ECO:0000313" key="8">
    <source>
        <dbReference type="Proteomes" id="UP000238314"/>
    </source>
</evidence>
<feature type="coiled-coil region" evidence="3">
    <location>
        <begin position="183"/>
        <end position="210"/>
    </location>
</feature>
<dbReference type="Proteomes" id="UP000238314">
    <property type="component" value="Unassembled WGS sequence"/>
</dbReference>
<dbReference type="STRING" id="551459.SAMN05421796_105130"/>
<keyword evidence="8" id="KW-1185">Reference proteome</keyword>
<reference evidence="5 8" key="1">
    <citation type="submission" date="2016-11" db="EMBL/GenBank/DDBJ databases">
        <title>Whole genomes of Flavobacteriaceae.</title>
        <authorList>
            <person name="Stine C."/>
            <person name="Li C."/>
            <person name="Tadesse D."/>
        </authorList>
    </citation>
    <scope>NUCLEOTIDE SEQUENCE [LARGE SCALE GENOMIC DNA]</scope>
    <source>
        <strain evidence="5 8">DSM 21068</strain>
    </source>
</reference>
<dbReference type="RefSeq" id="WP_076451790.1">
    <property type="nucleotide sequence ID" value="NZ_FTOJ01000005.1"/>
</dbReference>
<comment type="similarity">
    <text evidence="1">Belongs to the MobA/MobL family.</text>
</comment>